<evidence type="ECO:0000256" key="7">
    <source>
        <dbReference type="ARBA" id="ARBA00024033"/>
    </source>
</evidence>
<feature type="transmembrane region" description="Helical" evidence="8">
    <location>
        <begin position="292"/>
        <end position="311"/>
    </location>
</feature>
<evidence type="ECO:0000256" key="1">
    <source>
        <dbReference type="ARBA" id="ARBA00004651"/>
    </source>
</evidence>
<accession>A0ABN2PNC3</accession>
<keyword evidence="4 8" id="KW-0812">Transmembrane</keyword>
<feature type="transmembrane region" description="Helical" evidence="8">
    <location>
        <begin position="317"/>
        <end position="333"/>
    </location>
</feature>
<keyword evidence="3" id="KW-0808">Transferase</keyword>
<feature type="transmembrane region" description="Helical" evidence="8">
    <location>
        <begin position="85"/>
        <end position="103"/>
    </location>
</feature>
<keyword evidence="2" id="KW-1003">Cell membrane</keyword>
<feature type="transmembrane region" description="Helical" evidence="8">
    <location>
        <begin position="371"/>
        <end position="390"/>
    </location>
</feature>
<comment type="similarity">
    <text evidence="7">Belongs to the glycosyltransferase 87 family.</text>
</comment>
<evidence type="ECO:0000256" key="2">
    <source>
        <dbReference type="ARBA" id="ARBA00022475"/>
    </source>
</evidence>
<evidence type="ECO:0000256" key="5">
    <source>
        <dbReference type="ARBA" id="ARBA00022989"/>
    </source>
</evidence>
<evidence type="ECO:0000313" key="10">
    <source>
        <dbReference type="Proteomes" id="UP001501343"/>
    </source>
</evidence>
<name>A0ABN2PNC3_9MICO</name>
<comment type="caution">
    <text evidence="9">The sequence shown here is derived from an EMBL/GenBank/DDBJ whole genome shotgun (WGS) entry which is preliminary data.</text>
</comment>
<feature type="transmembrane region" description="Helical" evidence="8">
    <location>
        <begin position="184"/>
        <end position="207"/>
    </location>
</feature>
<protein>
    <submittedName>
        <fullName evidence="9">Glycosyltransferase family 87 protein</fullName>
    </submittedName>
</protein>
<sequence>METVSRRAWLWIAFVLVHLAVAASGFVWPTQPMGDLSIAYGPWARQALTGGGIPGIAADWVYPQLAIVPMVVVQTWADLFGGYEIAWAILVTLCDALAFALLIGSARSKGRVLAAWFWLAFAVALGPVGMYRIDALTVPLAIAGCLWLVGRPVLASALLAIGTWIKVWPAALLLTALIVVRRRLAVFTGAAVTTAVVLFGILALGGITHALGFVGGQTGRGLQLEAPVSAYLLWRVVFRMPDSAIVYDQALNTLQVQGPGAEVVSAVMTPLLFVVLAAVAALGAVKAVRGASFVRLFPPLALAVTLGFIVLNKVGSPQFQVWLIAPLVLALAIDRRRWRGFAVAALATALLTQFVYPLTYLGVMYAEPGPVAILTARNLLLVALFVWSVVELARVRRPSSIL</sequence>
<feature type="transmembrane region" description="Helical" evidence="8">
    <location>
        <begin position="340"/>
        <end position="359"/>
    </location>
</feature>
<comment type="subcellular location">
    <subcellularLocation>
        <location evidence="1">Cell membrane</location>
        <topology evidence="1">Multi-pass membrane protein</topology>
    </subcellularLocation>
</comment>
<keyword evidence="10" id="KW-1185">Reference proteome</keyword>
<evidence type="ECO:0000256" key="8">
    <source>
        <dbReference type="SAM" id="Phobius"/>
    </source>
</evidence>
<evidence type="ECO:0000256" key="4">
    <source>
        <dbReference type="ARBA" id="ARBA00022692"/>
    </source>
</evidence>
<gene>
    <name evidence="9" type="ORF">GCM10009775_17560</name>
</gene>
<feature type="transmembrane region" description="Helical" evidence="8">
    <location>
        <begin position="263"/>
        <end position="285"/>
    </location>
</feature>
<keyword evidence="6 8" id="KW-0472">Membrane</keyword>
<evidence type="ECO:0000256" key="6">
    <source>
        <dbReference type="ARBA" id="ARBA00023136"/>
    </source>
</evidence>
<dbReference type="Pfam" id="PF09594">
    <property type="entry name" value="GT87"/>
    <property type="match status" value="1"/>
</dbReference>
<dbReference type="InterPro" id="IPR018584">
    <property type="entry name" value="GT87"/>
</dbReference>
<reference evidence="9 10" key="1">
    <citation type="journal article" date="2019" name="Int. J. Syst. Evol. Microbiol.">
        <title>The Global Catalogue of Microorganisms (GCM) 10K type strain sequencing project: providing services to taxonomists for standard genome sequencing and annotation.</title>
        <authorList>
            <consortium name="The Broad Institute Genomics Platform"/>
            <consortium name="The Broad Institute Genome Sequencing Center for Infectious Disease"/>
            <person name="Wu L."/>
            <person name="Ma J."/>
        </authorList>
    </citation>
    <scope>NUCLEOTIDE SEQUENCE [LARGE SCALE GENOMIC DNA]</scope>
    <source>
        <strain evidence="9 10">JCM 14900</strain>
    </source>
</reference>
<feature type="transmembrane region" description="Helical" evidence="8">
    <location>
        <begin position="115"/>
        <end position="133"/>
    </location>
</feature>
<keyword evidence="5 8" id="KW-1133">Transmembrane helix</keyword>
<organism evidence="9 10">
    <name type="scientific">Microbacterium aoyamense</name>
    <dbReference type="NCBI Taxonomy" id="344166"/>
    <lineage>
        <taxon>Bacteria</taxon>
        <taxon>Bacillati</taxon>
        <taxon>Actinomycetota</taxon>
        <taxon>Actinomycetes</taxon>
        <taxon>Micrococcales</taxon>
        <taxon>Microbacteriaceae</taxon>
        <taxon>Microbacterium</taxon>
    </lineage>
</organism>
<feature type="transmembrane region" description="Helical" evidence="8">
    <location>
        <begin position="153"/>
        <end position="177"/>
    </location>
</feature>
<evidence type="ECO:0000313" key="9">
    <source>
        <dbReference type="EMBL" id="GAA1925817.1"/>
    </source>
</evidence>
<dbReference type="Proteomes" id="UP001501343">
    <property type="component" value="Unassembled WGS sequence"/>
</dbReference>
<proteinExistence type="inferred from homology"/>
<evidence type="ECO:0000256" key="3">
    <source>
        <dbReference type="ARBA" id="ARBA00022679"/>
    </source>
</evidence>
<dbReference type="EMBL" id="BAAAOF010000003">
    <property type="protein sequence ID" value="GAA1925817.1"/>
    <property type="molecule type" value="Genomic_DNA"/>
</dbReference>